<dbReference type="PhylomeDB" id="T1J7J1"/>
<evidence type="ECO:0000313" key="1">
    <source>
        <dbReference type="EnsemblMetazoa" id="SMAR009644-PA"/>
    </source>
</evidence>
<dbReference type="HOGENOM" id="CLU_1943497_0_0_1"/>
<protein>
    <recommendedName>
        <fullName evidence="3">MULE transposase domain-containing protein</fullName>
    </recommendedName>
</protein>
<name>T1J7J1_STRMM</name>
<evidence type="ECO:0000313" key="2">
    <source>
        <dbReference type="Proteomes" id="UP000014500"/>
    </source>
</evidence>
<reference evidence="1" key="2">
    <citation type="submission" date="2015-02" db="UniProtKB">
        <authorList>
            <consortium name="EnsemblMetazoa"/>
        </authorList>
    </citation>
    <scope>IDENTIFICATION</scope>
</reference>
<evidence type="ECO:0008006" key="3">
    <source>
        <dbReference type="Google" id="ProtNLM"/>
    </source>
</evidence>
<reference evidence="2" key="1">
    <citation type="submission" date="2011-05" db="EMBL/GenBank/DDBJ databases">
        <authorList>
            <person name="Richards S.R."/>
            <person name="Qu J."/>
            <person name="Jiang H."/>
            <person name="Jhangiani S.N."/>
            <person name="Agravi P."/>
            <person name="Goodspeed R."/>
            <person name="Gross S."/>
            <person name="Mandapat C."/>
            <person name="Jackson L."/>
            <person name="Mathew T."/>
            <person name="Pu L."/>
            <person name="Thornton R."/>
            <person name="Saada N."/>
            <person name="Wilczek-Boney K.B."/>
            <person name="Lee S."/>
            <person name="Kovar C."/>
            <person name="Wu Y."/>
            <person name="Scherer S.E."/>
            <person name="Worley K.C."/>
            <person name="Muzny D.M."/>
            <person name="Gibbs R."/>
        </authorList>
    </citation>
    <scope>NUCLEOTIDE SEQUENCE</scope>
    <source>
        <strain evidence="2">Brora</strain>
    </source>
</reference>
<keyword evidence="2" id="KW-1185">Reference proteome</keyword>
<accession>T1J7J1</accession>
<sequence length="130" mass="14867">MQGCLFHLSQSIYRHVQQENLQNWYVTDLSALAFLPPNKIKRSYVQLKDLFDNEAAGLLHKLSTADTNAVEAWHSRFAKLIGVKHIGIFKMLIALQREQADTENIIERIIAGEPRPSSKKAKERKVRLGN</sequence>
<dbReference type="EnsemblMetazoa" id="SMAR009644-RA">
    <property type="protein sequence ID" value="SMAR009644-PA"/>
    <property type="gene ID" value="SMAR009644"/>
</dbReference>
<proteinExistence type="predicted"/>
<dbReference type="STRING" id="126957.T1J7J1"/>
<dbReference type="AlphaFoldDB" id="T1J7J1"/>
<dbReference type="EMBL" id="JH431932">
    <property type="status" value="NOT_ANNOTATED_CDS"/>
    <property type="molecule type" value="Genomic_DNA"/>
</dbReference>
<dbReference type="Proteomes" id="UP000014500">
    <property type="component" value="Unassembled WGS sequence"/>
</dbReference>
<organism evidence="1 2">
    <name type="scientific">Strigamia maritima</name>
    <name type="common">European centipede</name>
    <name type="synonym">Geophilus maritimus</name>
    <dbReference type="NCBI Taxonomy" id="126957"/>
    <lineage>
        <taxon>Eukaryota</taxon>
        <taxon>Metazoa</taxon>
        <taxon>Ecdysozoa</taxon>
        <taxon>Arthropoda</taxon>
        <taxon>Myriapoda</taxon>
        <taxon>Chilopoda</taxon>
        <taxon>Pleurostigmophora</taxon>
        <taxon>Geophilomorpha</taxon>
        <taxon>Linotaeniidae</taxon>
        <taxon>Strigamia</taxon>
    </lineage>
</organism>